<organism evidence="1 2">
    <name type="scientific">Coptis chinensis</name>
    <dbReference type="NCBI Taxonomy" id="261450"/>
    <lineage>
        <taxon>Eukaryota</taxon>
        <taxon>Viridiplantae</taxon>
        <taxon>Streptophyta</taxon>
        <taxon>Embryophyta</taxon>
        <taxon>Tracheophyta</taxon>
        <taxon>Spermatophyta</taxon>
        <taxon>Magnoliopsida</taxon>
        <taxon>Ranunculales</taxon>
        <taxon>Ranunculaceae</taxon>
        <taxon>Coptidoideae</taxon>
        <taxon>Coptis</taxon>
    </lineage>
</organism>
<evidence type="ECO:0000313" key="1">
    <source>
        <dbReference type="EMBL" id="KAF9615490.1"/>
    </source>
</evidence>
<evidence type="ECO:0000313" key="2">
    <source>
        <dbReference type="Proteomes" id="UP000631114"/>
    </source>
</evidence>
<dbReference type="OrthoDB" id="1746660at2759"/>
<keyword evidence="2" id="KW-1185">Reference proteome</keyword>
<accession>A0A835M1H6</accession>
<dbReference type="EMBL" id="JADFTS010000003">
    <property type="protein sequence ID" value="KAF9615490.1"/>
    <property type="molecule type" value="Genomic_DNA"/>
</dbReference>
<reference evidence="1 2" key="1">
    <citation type="submission" date="2020-10" db="EMBL/GenBank/DDBJ databases">
        <title>The Coptis chinensis genome and diversification of protoberbering-type alkaloids.</title>
        <authorList>
            <person name="Wang B."/>
            <person name="Shu S."/>
            <person name="Song C."/>
            <person name="Liu Y."/>
        </authorList>
    </citation>
    <scope>NUCLEOTIDE SEQUENCE [LARGE SCALE GENOMIC DNA]</scope>
    <source>
        <strain evidence="1">HL-2020</strain>
        <tissue evidence="1">Leaf</tissue>
    </source>
</reference>
<name>A0A835M1H6_9MAGN</name>
<sequence length="243" mass="27214">MDQQIEHLEQAMDKLSTSQSDLMNRMNEMFDKLDARMDRMSVQPAKEVGENSQLPTRVSIGQNDFELAVFIRYGPNPFSDFFGDLAKLQQVGSWVASSIRTDIQDARLNSLSIAIRDTASNGASIPVRRLSQAELQERCNKGLCYNYNEKFVPGHRCKKLFVIESCYDEEDGDIIMNEDDTIHEGLSELPEISLHAISGSRAPETMWIKGGIGYVTTIILVDSGSIHNFISETFASKVGLQPE</sequence>
<protein>
    <submittedName>
        <fullName evidence="1">Uncharacterized protein</fullName>
    </submittedName>
</protein>
<dbReference type="Proteomes" id="UP000631114">
    <property type="component" value="Unassembled WGS sequence"/>
</dbReference>
<comment type="caution">
    <text evidence="1">The sequence shown here is derived from an EMBL/GenBank/DDBJ whole genome shotgun (WGS) entry which is preliminary data.</text>
</comment>
<dbReference type="AlphaFoldDB" id="A0A835M1H6"/>
<gene>
    <name evidence="1" type="ORF">IFM89_023859</name>
</gene>
<proteinExistence type="predicted"/>